<dbReference type="AlphaFoldDB" id="I3Y5L5"/>
<dbReference type="InterPro" id="IPR025489">
    <property type="entry name" value="DUF4381"/>
</dbReference>
<dbReference type="STRING" id="765911.Thivi_0213"/>
<keyword evidence="1" id="KW-0472">Membrane</keyword>
<name>I3Y5L5_THIV6</name>
<accession>I3Y5L5</accession>
<dbReference type="EMBL" id="CP003154">
    <property type="protein sequence ID" value="AFL72283.1"/>
    <property type="molecule type" value="Genomic_DNA"/>
</dbReference>
<evidence type="ECO:0008006" key="4">
    <source>
        <dbReference type="Google" id="ProtNLM"/>
    </source>
</evidence>
<keyword evidence="1" id="KW-0812">Transmembrane</keyword>
<proteinExistence type="predicted"/>
<evidence type="ECO:0000313" key="2">
    <source>
        <dbReference type="EMBL" id="AFL72283.1"/>
    </source>
</evidence>
<evidence type="ECO:0000313" key="3">
    <source>
        <dbReference type="Proteomes" id="UP000006062"/>
    </source>
</evidence>
<keyword evidence="1" id="KW-1133">Transmembrane helix</keyword>
<dbReference type="HOGENOM" id="CLU_113195_0_2_6"/>
<reference evidence="2 3" key="1">
    <citation type="submission" date="2012-06" db="EMBL/GenBank/DDBJ databases">
        <title>Complete sequence of Thiocystis violascens DSM 198.</title>
        <authorList>
            <consortium name="US DOE Joint Genome Institute"/>
            <person name="Lucas S."/>
            <person name="Han J."/>
            <person name="Lapidus A."/>
            <person name="Cheng J.-F."/>
            <person name="Goodwin L."/>
            <person name="Pitluck S."/>
            <person name="Peters L."/>
            <person name="Ovchinnikova G."/>
            <person name="Teshima H."/>
            <person name="Detter J.C."/>
            <person name="Han C."/>
            <person name="Tapia R."/>
            <person name="Land M."/>
            <person name="Hauser L."/>
            <person name="Kyrpides N."/>
            <person name="Ivanova N."/>
            <person name="Pagani I."/>
            <person name="Vogl K."/>
            <person name="Liu Z."/>
            <person name="Frigaard N.-U."/>
            <person name="Bryant D."/>
            <person name="Woyke T."/>
        </authorList>
    </citation>
    <scope>NUCLEOTIDE SEQUENCE [LARGE SCALE GENOMIC DNA]</scope>
    <source>
        <strain evidence="3">ATCC 17096 / DSM 198 / 6111</strain>
    </source>
</reference>
<feature type="transmembrane region" description="Helical" evidence="1">
    <location>
        <begin position="20"/>
        <end position="41"/>
    </location>
</feature>
<organism evidence="2 3">
    <name type="scientific">Thiocystis violascens (strain ATCC 17096 / DSM 198 / 6111)</name>
    <name type="common">Chromatium violascens</name>
    <dbReference type="NCBI Taxonomy" id="765911"/>
    <lineage>
        <taxon>Bacteria</taxon>
        <taxon>Pseudomonadati</taxon>
        <taxon>Pseudomonadota</taxon>
        <taxon>Gammaproteobacteria</taxon>
        <taxon>Chromatiales</taxon>
        <taxon>Chromatiaceae</taxon>
        <taxon>Thiocystis</taxon>
    </lineage>
</organism>
<dbReference type="KEGG" id="tvi:Thivi_0213"/>
<dbReference type="Proteomes" id="UP000006062">
    <property type="component" value="Chromosome"/>
</dbReference>
<protein>
    <recommendedName>
        <fullName evidence="4">DUF4381 domain-containing protein</fullName>
    </recommendedName>
</protein>
<sequence>MNPDPLTDLRDWHLPDPVSWWPPAPGWWLLAGLLLVGLWFAMRGGRGWRRQGSSTQAALRQLDGLGKALARDGDRRRFVVGVSQLLRRVALVRYPREQVAGLSGEAWLAFLDATGGGGGFARGAGRVLAESAYRPDAFPDHESEGAFDPERLSRLAADWIRARANPGMRGKTL</sequence>
<keyword evidence="3" id="KW-1185">Reference proteome</keyword>
<dbReference type="RefSeq" id="WP_014776791.1">
    <property type="nucleotide sequence ID" value="NC_018012.1"/>
</dbReference>
<dbReference type="eggNOG" id="COG2304">
    <property type="taxonomic scope" value="Bacteria"/>
</dbReference>
<dbReference type="OrthoDB" id="283083at2"/>
<gene>
    <name evidence="2" type="ordered locus">Thivi_0213</name>
</gene>
<evidence type="ECO:0000256" key="1">
    <source>
        <dbReference type="SAM" id="Phobius"/>
    </source>
</evidence>
<dbReference type="Pfam" id="PF14316">
    <property type="entry name" value="DUF4381"/>
    <property type="match status" value="1"/>
</dbReference>